<feature type="transmembrane region" description="Helical" evidence="1">
    <location>
        <begin position="129"/>
        <end position="147"/>
    </location>
</feature>
<dbReference type="KEGG" id="ahel:Q31a_10090"/>
<keyword evidence="1" id="KW-0472">Membrane</keyword>
<dbReference type="GO" id="GO:0004190">
    <property type="term" value="F:aspartic-type endopeptidase activity"/>
    <property type="evidence" value="ECO:0007669"/>
    <property type="project" value="TreeGrafter"/>
</dbReference>
<feature type="transmembrane region" description="Helical" evidence="1">
    <location>
        <begin position="336"/>
        <end position="355"/>
    </location>
</feature>
<dbReference type="Proteomes" id="UP000318017">
    <property type="component" value="Chromosome"/>
</dbReference>
<keyword evidence="4" id="KW-1185">Reference proteome</keyword>
<protein>
    <submittedName>
        <fullName evidence="3">Type 4 prepilin-like proteins leader peptide-processing enzyme</fullName>
    </submittedName>
</protein>
<gene>
    <name evidence="3" type="primary">outO</name>
    <name evidence="3" type="ORF">Q31a_10090</name>
</gene>
<keyword evidence="1" id="KW-1133">Transmembrane helix</keyword>
<proteinExistence type="predicted"/>
<dbReference type="AlphaFoldDB" id="A0A518G289"/>
<evidence type="ECO:0000313" key="3">
    <source>
        <dbReference type="EMBL" id="QDV22723.1"/>
    </source>
</evidence>
<feature type="transmembrane region" description="Helical" evidence="1">
    <location>
        <begin position="367"/>
        <end position="387"/>
    </location>
</feature>
<accession>A0A518G289</accession>
<feature type="transmembrane region" description="Helical" evidence="1">
    <location>
        <begin position="209"/>
        <end position="229"/>
    </location>
</feature>
<dbReference type="GO" id="GO:0006465">
    <property type="term" value="P:signal peptide processing"/>
    <property type="evidence" value="ECO:0007669"/>
    <property type="project" value="TreeGrafter"/>
</dbReference>
<sequence>MPRQRKRRPNWPYRFAWLAIVSCVVLYIVGQTLLAGMTYGRRSYGTDWGLCLVTALLDATVAAWFVAVGASIGSFLNVVAYRLPLGRNIGGHSGCPYCNTPIDGTDNVPVLAWIQLRGRCRCCRLPISIQYPLVELAVALVFLWIYVTEFASGGSNLPGGSWGARGNGFLRLTVTPEIALRLGSYLFAISGLIGAALIAVRGKSVPLKLYLWSLVPWVVSTLVLPAVIIVKWRVSGELSLTDARLDAVASLLCGLVAGIALARLVAPIVYPGFDPRLLAQNAVTRGARQWMGALGVAGAIVGWQAVVSLGWCIVLSGCLASLLFRRFRNRVSLGDLTVWVWFGLLLFRANWAALMRFDVLPASWPEVIRQVLGALGVAVVCLLYRILSYRPPLEDAGELLPSVDSSSQTDE</sequence>
<evidence type="ECO:0000259" key="2">
    <source>
        <dbReference type="Pfam" id="PF06750"/>
    </source>
</evidence>
<dbReference type="PANTHER" id="PTHR30487">
    <property type="entry name" value="TYPE 4 PREPILIN-LIKE PROTEINS LEADER PEPTIDE-PROCESSING ENZYME"/>
    <property type="match status" value="1"/>
</dbReference>
<feature type="transmembrane region" description="Helical" evidence="1">
    <location>
        <begin position="59"/>
        <end position="80"/>
    </location>
</feature>
<evidence type="ECO:0000256" key="1">
    <source>
        <dbReference type="SAM" id="Phobius"/>
    </source>
</evidence>
<dbReference type="InterPro" id="IPR050882">
    <property type="entry name" value="Prepilin_peptidase/N-MTase"/>
</dbReference>
<feature type="transmembrane region" description="Helical" evidence="1">
    <location>
        <begin position="15"/>
        <end position="39"/>
    </location>
</feature>
<feature type="transmembrane region" description="Helical" evidence="1">
    <location>
        <begin position="291"/>
        <end position="324"/>
    </location>
</feature>
<name>A0A518G289_9BACT</name>
<feature type="domain" description="Prepilin peptidase A24 N-terminal" evidence="2">
    <location>
        <begin position="68"/>
        <end position="147"/>
    </location>
</feature>
<dbReference type="PANTHER" id="PTHR30487:SF0">
    <property type="entry name" value="PREPILIN LEADER PEPTIDASE_N-METHYLTRANSFERASE-RELATED"/>
    <property type="match status" value="1"/>
</dbReference>
<dbReference type="EMBL" id="CP036298">
    <property type="protein sequence ID" value="QDV22723.1"/>
    <property type="molecule type" value="Genomic_DNA"/>
</dbReference>
<dbReference type="Pfam" id="PF06750">
    <property type="entry name" value="A24_N_bact"/>
    <property type="match status" value="1"/>
</dbReference>
<organism evidence="3 4">
    <name type="scientific">Aureliella helgolandensis</name>
    <dbReference type="NCBI Taxonomy" id="2527968"/>
    <lineage>
        <taxon>Bacteria</taxon>
        <taxon>Pseudomonadati</taxon>
        <taxon>Planctomycetota</taxon>
        <taxon>Planctomycetia</taxon>
        <taxon>Pirellulales</taxon>
        <taxon>Pirellulaceae</taxon>
        <taxon>Aureliella</taxon>
    </lineage>
</organism>
<evidence type="ECO:0000313" key="4">
    <source>
        <dbReference type="Proteomes" id="UP000318017"/>
    </source>
</evidence>
<dbReference type="RefSeq" id="WP_197356208.1">
    <property type="nucleotide sequence ID" value="NZ_CP036298.1"/>
</dbReference>
<dbReference type="GO" id="GO:0005886">
    <property type="term" value="C:plasma membrane"/>
    <property type="evidence" value="ECO:0007669"/>
    <property type="project" value="TreeGrafter"/>
</dbReference>
<reference evidence="3 4" key="1">
    <citation type="submission" date="2019-02" db="EMBL/GenBank/DDBJ databases">
        <title>Deep-cultivation of Planctomycetes and their phenomic and genomic characterization uncovers novel biology.</title>
        <authorList>
            <person name="Wiegand S."/>
            <person name="Jogler M."/>
            <person name="Boedeker C."/>
            <person name="Pinto D."/>
            <person name="Vollmers J."/>
            <person name="Rivas-Marin E."/>
            <person name="Kohn T."/>
            <person name="Peeters S.H."/>
            <person name="Heuer A."/>
            <person name="Rast P."/>
            <person name="Oberbeckmann S."/>
            <person name="Bunk B."/>
            <person name="Jeske O."/>
            <person name="Meyerdierks A."/>
            <person name="Storesund J.E."/>
            <person name="Kallscheuer N."/>
            <person name="Luecker S."/>
            <person name="Lage O.M."/>
            <person name="Pohl T."/>
            <person name="Merkel B.J."/>
            <person name="Hornburger P."/>
            <person name="Mueller R.-W."/>
            <person name="Bruemmer F."/>
            <person name="Labrenz M."/>
            <person name="Spormann A.M."/>
            <person name="Op den Camp H."/>
            <person name="Overmann J."/>
            <person name="Amann R."/>
            <person name="Jetten M.S.M."/>
            <person name="Mascher T."/>
            <person name="Medema M.H."/>
            <person name="Devos D.P."/>
            <person name="Kaster A.-K."/>
            <person name="Ovreas L."/>
            <person name="Rohde M."/>
            <person name="Galperin M.Y."/>
            <person name="Jogler C."/>
        </authorList>
    </citation>
    <scope>NUCLEOTIDE SEQUENCE [LARGE SCALE GENOMIC DNA]</scope>
    <source>
        <strain evidence="3 4">Q31a</strain>
    </source>
</reference>
<dbReference type="InterPro" id="IPR010627">
    <property type="entry name" value="Prepilin_pept_A24_N"/>
</dbReference>
<feature type="transmembrane region" description="Helical" evidence="1">
    <location>
        <begin position="178"/>
        <end position="200"/>
    </location>
</feature>
<keyword evidence="1" id="KW-0812">Transmembrane</keyword>